<accession>A0ABY7VWT6</accession>
<organism evidence="1 2">
    <name type="scientific">Lentisphaera profundi</name>
    <dbReference type="NCBI Taxonomy" id="1658616"/>
    <lineage>
        <taxon>Bacteria</taxon>
        <taxon>Pseudomonadati</taxon>
        <taxon>Lentisphaerota</taxon>
        <taxon>Lentisphaeria</taxon>
        <taxon>Lentisphaerales</taxon>
        <taxon>Lentisphaeraceae</taxon>
        <taxon>Lentisphaera</taxon>
    </lineage>
</organism>
<sequence length="67" mass="7460">MKVKLKVRMLLDRGMADLALNEGAAYFMVRVPNDPKKPILTCSAKGGESAVSEVKMYQLSSIWENDN</sequence>
<reference evidence="1 2" key="1">
    <citation type="submission" date="2023-02" db="EMBL/GenBank/DDBJ databases">
        <title>Genome sequence of Lentisphaera profundi SAORIC-696.</title>
        <authorList>
            <person name="Kim e."/>
            <person name="Cho J.-C."/>
            <person name="Choi A."/>
            <person name="Kang I."/>
        </authorList>
    </citation>
    <scope>NUCLEOTIDE SEQUENCE [LARGE SCALE GENOMIC DNA]</scope>
    <source>
        <strain evidence="1 2">SAORIC-696</strain>
    </source>
</reference>
<evidence type="ECO:0000313" key="2">
    <source>
        <dbReference type="Proteomes" id="UP001214250"/>
    </source>
</evidence>
<gene>
    <name evidence="1" type="ORF">PQO03_18060</name>
</gene>
<keyword evidence="2" id="KW-1185">Reference proteome</keyword>
<protein>
    <submittedName>
        <fullName evidence="1">Uncharacterized protein</fullName>
    </submittedName>
</protein>
<name>A0ABY7VWT6_9BACT</name>
<dbReference type="EMBL" id="CP117812">
    <property type="protein sequence ID" value="WDE97733.1"/>
    <property type="molecule type" value="Genomic_DNA"/>
</dbReference>
<evidence type="ECO:0000313" key="1">
    <source>
        <dbReference type="EMBL" id="WDE97733.1"/>
    </source>
</evidence>
<dbReference type="RefSeq" id="WP_274152299.1">
    <property type="nucleotide sequence ID" value="NZ_CP117812.1"/>
</dbReference>
<proteinExistence type="predicted"/>
<dbReference type="Proteomes" id="UP001214250">
    <property type="component" value="Chromosome 2"/>
</dbReference>